<dbReference type="InterPro" id="IPR015421">
    <property type="entry name" value="PyrdxlP-dep_Trfase_major"/>
</dbReference>
<gene>
    <name evidence="3" type="ORF">BP5553_10145</name>
</gene>
<dbReference type="PANTHER" id="PTHR43092">
    <property type="entry name" value="L-CYSTEINE DESULFHYDRASE"/>
    <property type="match status" value="1"/>
</dbReference>
<evidence type="ECO:0000313" key="4">
    <source>
        <dbReference type="Proteomes" id="UP000254866"/>
    </source>
</evidence>
<dbReference type="Gene3D" id="3.40.640.10">
    <property type="entry name" value="Type I PLP-dependent aspartate aminotransferase-like (Major domain)"/>
    <property type="match status" value="1"/>
</dbReference>
<dbReference type="GeneID" id="43602994"/>
<feature type="domain" description="Aminotransferase class V" evidence="2">
    <location>
        <begin position="74"/>
        <end position="307"/>
    </location>
</feature>
<dbReference type="AlphaFoldDB" id="A0A370TAI6"/>
<reference evidence="3 4" key="1">
    <citation type="journal article" date="2018" name="IMA Fungus">
        <title>IMA Genome-F 9: Draft genome sequence of Annulohypoxylon stygium, Aspergillus mulundensis, Berkeleyomyces basicola (syn. Thielaviopsis basicola), Ceratocystis smalleyi, two Cercospora beticola strains, Coleophoma cylindrospora, Fusarium fracticaudum, Phialophora cf. hyalina, and Morchella septimelata.</title>
        <authorList>
            <person name="Wingfield B.D."/>
            <person name="Bills G.F."/>
            <person name="Dong Y."/>
            <person name="Huang W."/>
            <person name="Nel W.J."/>
            <person name="Swalarsk-Parry B.S."/>
            <person name="Vaghefi N."/>
            <person name="Wilken P.M."/>
            <person name="An Z."/>
            <person name="de Beer Z.W."/>
            <person name="De Vos L."/>
            <person name="Chen L."/>
            <person name="Duong T.A."/>
            <person name="Gao Y."/>
            <person name="Hammerbacher A."/>
            <person name="Kikkert J.R."/>
            <person name="Li Y."/>
            <person name="Li H."/>
            <person name="Li K."/>
            <person name="Li Q."/>
            <person name="Liu X."/>
            <person name="Ma X."/>
            <person name="Naidoo K."/>
            <person name="Pethybridge S.J."/>
            <person name="Sun J."/>
            <person name="Steenkamp E.T."/>
            <person name="van der Nest M.A."/>
            <person name="van Wyk S."/>
            <person name="Wingfield M.J."/>
            <person name="Xiong C."/>
            <person name="Yue Q."/>
            <person name="Zhang X."/>
        </authorList>
    </citation>
    <scope>NUCLEOTIDE SEQUENCE [LARGE SCALE GENOMIC DNA]</scope>
    <source>
        <strain evidence="3 4">BP 5553</strain>
    </source>
</reference>
<dbReference type="RefSeq" id="XP_031865176.1">
    <property type="nucleotide sequence ID" value="XM_032018768.1"/>
</dbReference>
<organism evidence="3 4">
    <name type="scientific">Venustampulla echinocandica</name>
    <dbReference type="NCBI Taxonomy" id="2656787"/>
    <lineage>
        <taxon>Eukaryota</taxon>
        <taxon>Fungi</taxon>
        <taxon>Dikarya</taxon>
        <taxon>Ascomycota</taxon>
        <taxon>Pezizomycotina</taxon>
        <taxon>Leotiomycetes</taxon>
        <taxon>Helotiales</taxon>
        <taxon>Pleuroascaceae</taxon>
        <taxon>Venustampulla</taxon>
    </lineage>
</organism>
<protein>
    <submittedName>
        <fullName evidence="3">PLP-dependent transferase</fullName>
    </submittedName>
</protein>
<comment type="caution">
    <text evidence="3">The sequence shown here is derived from an EMBL/GenBank/DDBJ whole genome shotgun (WGS) entry which is preliminary data.</text>
</comment>
<sequence>MGEVSLNNGNAKYERIPFGSEMLKQFLFDPAYKNLNHGSFGAFPRVIRDAQRVFQDECESSPDEFIFYKYPKFLDESRAAAAKLLDVPVDTVVFVSNATLGVNTVLRNIQWHEDGRDEVIYFSTIYGACGKTVTYLCESTRNLVQARTVTLNYPLSDASVLEGFKKAITASRADRKVPRLAIFDTISSVPGIRMPFEGLVKICAEEGILSLVDAAHGIGQIPLSLSTLQPDFFVTNLHKWLFVPRGCALLYVPFKNQALMRSSLPTSHSFTPLVKGPRSLNGFPPNTKTGFVNNFEFVGTIDNSNYLVAAEAIKWRQEACGGEEAIHDYCTKLVKEGGKLVADILGTKILDYEEHGLTDCFMINVLLPLALTPTSAAVPDADKPAAHFHTVKEEHSFLVRHWAHRTLVDDYKTYIFLYFSRGQWWARLSAQVYLEMSDFEWAGRTLKEICERVGKEEFLVSSLDKEVEALEKGVEGVGLAEA</sequence>
<keyword evidence="3" id="KW-0808">Transferase</keyword>
<dbReference type="Proteomes" id="UP000254866">
    <property type="component" value="Unassembled WGS sequence"/>
</dbReference>
<dbReference type="GO" id="GO:0016740">
    <property type="term" value="F:transferase activity"/>
    <property type="evidence" value="ECO:0007669"/>
    <property type="project" value="UniProtKB-KW"/>
</dbReference>
<proteinExistence type="predicted"/>
<dbReference type="EMBL" id="NPIC01000014">
    <property type="protein sequence ID" value="RDL30800.1"/>
    <property type="molecule type" value="Genomic_DNA"/>
</dbReference>
<evidence type="ECO:0000259" key="2">
    <source>
        <dbReference type="Pfam" id="PF00266"/>
    </source>
</evidence>
<dbReference type="STRING" id="2656787.A0A370TAI6"/>
<dbReference type="InterPro" id="IPR000192">
    <property type="entry name" value="Aminotrans_V_dom"/>
</dbReference>
<accession>A0A370TAI6</accession>
<dbReference type="Pfam" id="PF00266">
    <property type="entry name" value="Aminotran_5"/>
    <property type="match status" value="1"/>
</dbReference>
<dbReference type="PANTHER" id="PTHR43092:SF2">
    <property type="entry name" value="HERCYNYLCYSTEINE SULFOXIDE LYASE"/>
    <property type="match status" value="1"/>
</dbReference>
<keyword evidence="1" id="KW-0663">Pyridoxal phosphate</keyword>
<evidence type="ECO:0000256" key="1">
    <source>
        <dbReference type="ARBA" id="ARBA00022898"/>
    </source>
</evidence>
<dbReference type="OrthoDB" id="5978656at2759"/>
<dbReference type="InterPro" id="IPR015424">
    <property type="entry name" value="PyrdxlP-dep_Trfase"/>
</dbReference>
<name>A0A370TAI6_9HELO</name>
<keyword evidence="4" id="KW-1185">Reference proteome</keyword>
<dbReference type="SUPFAM" id="SSF53383">
    <property type="entry name" value="PLP-dependent transferases"/>
    <property type="match status" value="1"/>
</dbReference>
<evidence type="ECO:0000313" key="3">
    <source>
        <dbReference type="EMBL" id="RDL30800.1"/>
    </source>
</evidence>